<sequence>MDEVTKASLVQLFELSAEHIEQLVPEPVQQAAYAKTLLGAFDSKKVEAWVQEHADALRALATPDDWLQAVWPLLTTVVEDKLAEVIRAGYQKLT</sequence>
<proteinExistence type="predicted"/>
<gene>
    <name evidence="1" type="ORF">N5J23_00210</name>
</gene>
<accession>A0AA43AV68</accession>
<name>A0AA43AV68_9BURK</name>
<evidence type="ECO:0000313" key="2">
    <source>
        <dbReference type="Proteomes" id="UP001161294"/>
    </source>
</evidence>
<evidence type="ECO:0000313" key="1">
    <source>
        <dbReference type="EMBL" id="MDH2003985.1"/>
    </source>
</evidence>
<comment type="caution">
    <text evidence="1">The sequence shown here is derived from an EMBL/GenBank/DDBJ whole genome shotgun (WGS) entry which is preliminary data.</text>
</comment>
<dbReference type="RefSeq" id="WP_279871582.1">
    <property type="nucleotide sequence ID" value="NZ_JAOCIB010000001.1"/>
</dbReference>
<dbReference type="Proteomes" id="UP001161294">
    <property type="component" value="Unassembled WGS sequence"/>
</dbReference>
<reference evidence="1" key="1">
    <citation type="submission" date="2022-09" db="EMBL/GenBank/DDBJ databases">
        <title>Intensive care unit water sources are persistently colonized with multi-drug resistant bacteria and are the site of extensive horizontal gene transfer of antibiotic resistance genes.</title>
        <authorList>
            <person name="Diorio-Toth L."/>
        </authorList>
    </citation>
    <scope>NUCLEOTIDE SEQUENCE</scope>
    <source>
        <strain evidence="1">GD03686</strain>
    </source>
</reference>
<dbReference type="AlphaFoldDB" id="A0AA43AV68"/>
<organism evidence="1 2">
    <name type="scientific">Comamonas aquatica</name>
    <dbReference type="NCBI Taxonomy" id="225991"/>
    <lineage>
        <taxon>Bacteria</taxon>
        <taxon>Pseudomonadati</taxon>
        <taxon>Pseudomonadota</taxon>
        <taxon>Betaproteobacteria</taxon>
        <taxon>Burkholderiales</taxon>
        <taxon>Comamonadaceae</taxon>
        <taxon>Comamonas</taxon>
    </lineage>
</organism>
<dbReference type="EMBL" id="JAOCJW010000001">
    <property type="protein sequence ID" value="MDH2003985.1"/>
    <property type="molecule type" value="Genomic_DNA"/>
</dbReference>
<protein>
    <submittedName>
        <fullName evidence="1">Uncharacterized protein</fullName>
    </submittedName>
</protein>